<gene>
    <name evidence="1" type="ORF">QFC24_000756</name>
</gene>
<protein>
    <submittedName>
        <fullName evidence="1">Uncharacterized protein</fullName>
    </submittedName>
</protein>
<evidence type="ECO:0000313" key="2">
    <source>
        <dbReference type="Proteomes" id="UP001234202"/>
    </source>
</evidence>
<evidence type="ECO:0000313" key="1">
    <source>
        <dbReference type="EMBL" id="KAJ9127349.1"/>
    </source>
</evidence>
<dbReference type="Proteomes" id="UP001234202">
    <property type="component" value="Unassembled WGS sequence"/>
</dbReference>
<reference evidence="1" key="1">
    <citation type="submission" date="2023-04" db="EMBL/GenBank/DDBJ databases">
        <title>Draft Genome sequencing of Naganishia species isolated from polar environments using Oxford Nanopore Technology.</title>
        <authorList>
            <person name="Leo P."/>
            <person name="Venkateswaran K."/>
        </authorList>
    </citation>
    <scope>NUCLEOTIDE SEQUENCE</scope>
    <source>
        <strain evidence="1">DBVPG 5303</strain>
    </source>
</reference>
<keyword evidence="2" id="KW-1185">Reference proteome</keyword>
<sequence length="104" mass="10788">MLLFIIPSEQFTIQPHPAKTNNPADLTQDPSGAGGLTGSNPNALVGGVATGPGLQVLSDEQARGLEKPKGREEVSLSVSCCFAGRGGMRERALSEEEDGPAWLG</sequence>
<proteinExistence type="predicted"/>
<accession>A0ACC2XVG1</accession>
<comment type="caution">
    <text evidence="1">The sequence shown here is derived from an EMBL/GenBank/DDBJ whole genome shotgun (WGS) entry which is preliminary data.</text>
</comment>
<organism evidence="1 2">
    <name type="scientific">Naganishia onofrii</name>
    <dbReference type="NCBI Taxonomy" id="1851511"/>
    <lineage>
        <taxon>Eukaryota</taxon>
        <taxon>Fungi</taxon>
        <taxon>Dikarya</taxon>
        <taxon>Basidiomycota</taxon>
        <taxon>Agaricomycotina</taxon>
        <taxon>Tremellomycetes</taxon>
        <taxon>Filobasidiales</taxon>
        <taxon>Filobasidiaceae</taxon>
        <taxon>Naganishia</taxon>
    </lineage>
</organism>
<dbReference type="EMBL" id="JASBWV010000002">
    <property type="protein sequence ID" value="KAJ9127349.1"/>
    <property type="molecule type" value="Genomic_DNA"/>
</dbReference>
<name>A0ACC2XVG1_9TREE</name>